<name>A0A7C2NZL9_9PLAN</name>
<reference evidence="2" key="1">
    <citation type="journal article" date="2020" name="mSystems">
        <title>Genome- and Community-Level Interaction Insights into Carbon Utilization and Element Cycling Functions of Hydrothermarchaeota in Hydrothermal Sediment.</title>
        <authorList>
            <person name="Zhou Z."/>
            <person name="Liu Y."/>
            <person name="Xu W."/>
            <person name="Pan J."/>
            <person name="Luo Z.H."/>
            <person name="Li M."/>
        </authorList>
    </citation>
    <scope>NUCLEOTIDE SEQUENCE [LARGE SCALE GENOMIC DNA]</scope>
    <source>
        <strain evidence="2">SpSt-339</strain>
    </source>
</reference>
<dbReference type="EMBL" id="DSOK01000121">
    <property type="protein sequence ID" value="HEN14592.1"/>
    <property type="molecule type" value="Genomic_DNA"/>
</dbReference>
<evidence type="ECO:0000256" key="1">
    <source>
        <dbReference type="SAM" id="MobiDB-lite"/>
    </source>
</evidence>
<dbReference type="AlphaFoldDB" id="A0A7C2NZL9"/>
<gene>
    <name evidence="2" type="ORF">ENQ76_03880</name>
</gene>
<protein>
    <submittedName>
        <fullName evidence="2">Uncharacterized protein</fullName>
    </submittedName>
</protein>
<proteinExistence type="predicted"/>
<feature type="region of interest" description="Disordered" evidence="1">
    <location>
        <begin position="202"/>
        <end position="222"/>
    </location>
</feature>
<evidence type="ECO:0000313" key="2">
    <source>
        <dbReference type="EMBL" id="HEN14592.1"/>
    </source>
</evidence>
<sequence length="222" mass="24475">MPNGFLTLAVAAAMQVGQPSPSEAPNAPPLRNAYNQYGFEGQYEQRYPFDTQQNWVHGYHQEIPAYGGYSAYRPYNYKDVLSQSQTAAGWGMSPTMPYSQQFWHRYHDQATMLKLSQSAPAAAPQTAPVMMPSAGASPGPWSPPMLPAPPAMATGAVYVPQVWPQPTMQPPTYDQPYYGQPSYGQPSYGQVYAQPAETVVPAGRVYPPRPQDRPLQVLPPRP</sequence>
<accession>A0A7C2NZL9</accession>
<organism evidence="2">
    <name type="scientific">Schlesneria paludicola</name>
    <dbReference type="NCBI Taxonomy" id="360056"/>
    <lineage>
        <taxon>Bacteria</taxon>
        <taxon>Pseudomonadati</taxon>
        <taxon>Planctomycetota</taxon>
        <taxon>Planctomycetia</taxon>
        <taxon>Planctomycetales</taxon>
        <taxon>Planctomycetaceae</taxon>
        <taxon>Schlesneria</taxon>
    </lineage>
</organism>
<comment type="caution">
    <text evidence="2">The sequence shown here is derived from an EMBL/GenBank/DDBJ whole genome shotgun (WGS) entry which is preliminary data.</text>
</comment>